<dbReference type="AlphaFoldDB" id="A0A1M5JP43"/>
<reference evidence="2" key="1">
    <citation type="submission" date="2016-11" db="EMBL/GenBank/DDBJ databases">
        <authorList>
            <person name="Varghese N."/>
            <person name="Submissions S."/>
        </authorList>
    </citation>
    <scope>NUCLEOTIDE SEQUENCE [LARGE SCALE GENOMIC DNA]</scope>
    <source>
        <strain evidence="2">DSM 19055</strain>
    </source>
</reference>
<sequence length="48" mass="5702">MNSQLIAISGHPKIDGFFLNKYYDKKNDFFFHFTCKKNVKNTLFIAKK</sequence>
<proteinExistence type="predicted"/>
<dbReference type="STRING" id="421058.SAMN05421866_0400"/>
<evidence type="ECO:0000313" key="2">
    <source>
        <dbReference type="Proteomes" id="UP000184047"/>
    </source>
</evidence>
<evidence type="ECO:0000313" key="1">
    <source>
        <dbReference type="EMBL" id="SHG42288.1"/>
    </source>
</evidence>
<gene>
    <name evidence="1" type="ORF">SAMN05421866_0400</name>
</gene>
<dbReference type="Proteomes" id="UP000184047">
    <property type="component" value="Unassembled WGS sequence"/>
</dbReference>
<dbReference type="EMBL" id="FQWT01000001">
    <property type="protein sequence ID" value="SHG42288.1"/>
    <property type="molecule type" value="Genomic_DNA"/>
</dbReference>
<keyword evidence="2" id="KW-1185">Reference proteome</keyword>
<accession>A0A1M5JP43</accession>
<organism evidence="1 2">
    <name type="scientific">Chryseobacterium oranimense</name>
    <dbReference type="NCBI Taxonomy" id="421058"/>
    <lineage>
        <taxon>Bacteria</taxon>
        <taxon>Pseudomonadati</taxon>
        <taxon>Bacteroidota</taxon>
        <taxon>Flavobacteriia</taxon>
        <taxon>Flavobacteriales</taxon>
        <taxon>Weeksellaceae</taxon>
        <taxon>Chryseobacterium group</taxon>
        <taxon>Chryseobacterium</taxon>
    </lineage>
</organism>
<name>A0A1M5JP43_9FLAO</name>
<protein>
    <submittedName>
        <fullName evidence="1">Uncharacterized protein</fullName>
    </submittedName>
</protein>